<reference evidence="1" key="1">
    <citation type="submission" date="2024-03" db="EMBL/GenBank/DDBJ databases">
        <title>WGS assembly of Saponaria officinalis var. Norfolk2.</title>
        <authorList>
            <person name="Jenkins J."/>
            <person name="Shu S."/>
            <person name="Grimwood J."/>
            <person name="Barry K."/>
            <person name="Goodstein D."/>
            <person name="Schmutz J."/>
            <person name="Leebens-Mack J."/>
            <person name="Osbourn A."/>
        </authorList>
    </citation>
    <scope>NUCLEOTIDE SEQUENCE [LARGE SCALE GENOMIC DNA]</scope>
    <source>
        <strain evidence="1">JIC</strain>
    </source>
</reference>
<dbReference type="InterPro" id="IPR032710">
    <property type="entry name" value="NTF2-like_dom_sf"/>
</dbReference>
<keyword evidence="2" id="KW-1185">Reference proteome</keyword>
<evidence type="ECO:0000313" key="2">
    <source>
        <dbReference type="Proteomes" id="UP001443914"/>
    </source>
</evidence>
<dbReference type="AlphaFoldDB" id="A0AAW1LFR6"/>
<protein>
    <submittedName>
        <fullName evidence="1">Uncharacterized protein</fullName>
    </submittedName>
</protein>
<dbReference type="PANTHER" id="PTHR34123">
    <property type="entry name" value="OS04G0578200 PROTEIN"/>
    <property type="match status" value="1"/>
</dbReference>
<sequence length="244" mass="27295">MAGISCYLGVASTSNLSRIYTTRCCSNQSTRNSKNQTPQLLKFAVSGITEILRIFSSDNDNKVDKVIIKENEELSVSGVDDVVGILKSDYDNAYFVTGMSFARMSASANNIITLVPQGLTQLARLFSSSVYTGDCLFEDPTIKFRGTDLYSRNLQLLVPFFEQPSIVLKSIEKGNNSDRDFVLASWSLRTFLKLPWRPLIAVEGKTVYDLNDEYKIVRHSESWNITALEAVGQIFTPGFRRPSD</sequence>
<dbReference type="Pfam" id="PF10184">
    <property type="entry name" value="DUF2358"/>
    <property type="match status" value="1"/>
</dbReference>
<evidence type="ECO:0000313" key="1">
    <source>
        <dbReference type="EMBL" id="KAK9732810.1"/>
    </source>
</evidence>
<dbReference type="InterPro" id="IPR018790">
    <property type="entry name" value="DUF2358"/>
</dbReference>
<comment type="caution">
    <text evidence="1">The sequence shown here is derived from an EMBL/GenBank/DDBJ whole genome shotgun (WGS) entry which is preliminary data.</text>
</comment>
<dbReference type="Proteomes" id="UP001443914">
    <property type="component" value="Unassembled WGS sequence"/>
</dbReference>
<name>A0AAW1LFR6_SAPOF</name>
<proteinExistence type="predicted"/>
<gene>
    <name evidence="1" type="ORF">RND81_04G023900</name>
</gene>
<dbReference type="SUPFAM" id="SSF54427">
    <property type="entry name" value="NTF2-like"/>
    <property type="match status" value="1"/>
</dbReference>
<dbReference type="PANTHER" id="PTHR34123:SF4">
    <property type="entry name" value="PHOSPHORIBOSYLTRANSFERASE-LIKE PROTEIN, PUTATIVE (DUF2358)-RELATED"/>
    <property type="match status" value="1"/>
</dbReference>
<organism evidence="1 2">
    <name type="scientific">Saponaria officinalis</name>
    <name type="common">Common soapwort</name>
    <name type="synonym">Lychnis saponaria</name>
    <dbReference type="NCBI Taxonomy" id="3572"/>
    <lineage>
        <taxon>Eukaryota</taxon>
        <taxon>Viridiplantae</taxon>
        <taxon>Streptophyta</taxon>
        <taxon>Embryophyta</taxon>
        <taxon>Tracheophyta</taxon>
        <taxon>Spermatophyta</taxon>
        <taxon>Magnoliopsida</taxon>
        <taxon>eudicotyledons</taxon>
        <taxon>Gunneridae</taxon>
        <taxon>Pentapetalae</taxon>
        <taxon>Caryophyllales</taxon>
        <taxon>Caryophyllaceae</taxon>
        <taxon>Caryophylleae</taxon>
        <taxon>Saponaria</taxon>
    </lineage>
</organism>
<accession>A0AAW1LFR6</accession>
<dbReference type="EMBL" id="JBDFQZ010000004">
    <property type="protein sequence ID" value="KAK9732810.1"/>
    <property type="molecule type" value="Genomic_DNA"/>
</dbReference>